<name>A0AAV4CM81_9GAST</name>
<dbReference type="AlphaFoldDB" id="A0AAV4CM81"/>
<keyword evidence="2" id="KW-1185">Reference proteome</keyword>
<gene>
    <name evidence="1" type="ORF">PoB_005969000</name>
</gene>
<accession>A0AAV4CM81</accession>
<evidence type="ECO:0000313" key="1">
    <source>
        <dbReference type="EMBL" id="GFO33185.1"/>
    </source>
</evidence>
<proteinExistence type="predicted"/>
<comment type="caution">
    <text evidence="1">The sequence shown here is derived from an EMBL/GenBank/DDBJ whole genome shotgun (WGS) entry which is preliminary data.</text>
</comment>
<sequence length="94" mass="10745">MEKSRPYDTAREAYLQLNLGVTRPSPLAPTKIHLSDLRNLTVEQEGPTALDCSKTAFVTCYRKLRIPTTDDSPLNRGSCRYTFSRQHCKQKTEK</sequence>
<organism evidence="1 2">
    <name type="scientific">Plakobranchus ocellatus</name>
    <dbReference type="NCBI Taxonomy" id="259542"/>
    <lineage>
        <taxon>Eukaryota</taxon>
        <taxon>Metazoa</taxon>
        <taxon>Spiralia</taxon>
        <taxon>Lophotrochozoa</taxon>
        <taxon>Mollusca</taxon>
        <taxon>Gastropoda</taxon>
        <taxon>Heterobranchia</taxon>
        <taxon>Euthyneura</taxon>
        <taxon>Panpulmonata</taxon>
        <taxon>Sacoglossa</taxon>
        <taxon>Placobranchoidea</taxon>
        <taxon>Plakobranchidae</taxon>
        <taxon>Plakobranchus</taxon>
    </lineage>
</organism>
<protein>
    <submittedName>
        <fullName evidence="1">Uncharacterized protein</fullName>
    </submittedName>
</protein>
<dbReference type="EMBL" id="BLXT01006765">
    <property type="protein sequence ID" value="GFO33185.1"/>
    <property type="molecule type" value="Genomic_DNA"/>
</dbReference>
<evidence type="ECO:0000313" key="2">
    <source>
        <dbReference type="Proteomes" id="UP000735302"/>
    </source>
</evidence>
<reference evidence="1 2" key="1">
    <citation type="journal article" date="2021" name="Elife">
        <title>Chloroplast acquisition without the gene transfer in kleptoplastic sea slugs, Plakobranchus ocellatus.</title>
        <authorList>
            <person name="Maeda T."/>
            <person name="Takahashi S."/>
            <person name="Yoshida T."/>
            <person name="Shimamura S."/>
            <person name="Takaki Y."/>
            <person name="Nagai Y."/>
            <person name="Toyoda A."/>
            <person name="Suzuki Y."/>
            <person name="Arimoto A."/>
            <person name="Ishii H."/>
            <person name="Satoh N."/>
            <person name="Nishiyama T."/>
            <person name="Hasebe M."/>
            <person name="Maruyama T."/>
            <person name="Minagawa J."/>
            <person name="Obokata J."/>
            <person name="Shigenobu S."/>
        </authorList>
    </citation>
    <scope>NUCLEOTIDE SEQUENCE [LARGE SCALE GENOMIC DNA]</scope>
</reference>
<dbReference type="Proteomes" id="UP000735302">
    <property type="component" value="Unassembled WGS sequence"/>
</dbReference>